<proteinExistence type="predicted"/>
<reference evidence="3" key="1">
    <citation type="submission" date="2018-10" db="EMBL/GenBank/DDBJ databases">
        <title>FDA dAtabase for Regulatory Grade micrObial Sequences (FDA-ARGOS): Supporting development and validation of Infectious Disease Dx tests.</title>
        <authorList>
            <person name="Minogue T."/>
            <person name="Wolcott M."/>
            <person name="Wasieloski L."/>
            <person name="Aguilar W."/>
            <person name="Moore D."/>
            <person name="Tallon L."/>
            <person name="Sadzewicz L."/>
            <person name="Sengamalay N."/>
            <person name="Ott S."/>
            <person name="Godinez A."/>
            <person name="Nagaraj S."/>
            <person name="Vavikolanu K."/>
            <person name="Vyas G."/>
            <person name="Nadendla S."/>
            <person name="George J."/>
            <person name="Sichtig H."/>
        </authorList>
    </citation>
    <scope>NUCLEOTIDE SEQUENCE [LARGE SCALE GENOMIC DNA]</scope>
    <source>
        <strain evidence="3">FDAARGOS_343</strain>
    </source>
</reference>
<organism evidence="2 3">
    <name type="scientific">Niallia circulans</name>
    <name type="common">Bacillus circulans</name>
    <dbReference type="NCBI Taxonomy" id="1397"/>
    <lineage>
        <taxon>Bacteria</taxon>
        <taxon>Bacillati</taxon>
        <taxon>Bacillota</taxon>
        <taxon>Bacilli</taxon>
        <taxon>Bacillales</taxon>
        <taxon>Bacillaceae</taxon>
        <taxon>Niallia</taxon>
    </lineage>
</organism>
<gene>
    <name evidence="2" type="ORF">CEQ21_04715</name>
</gene>
<feature type="transmembrane region" description="Helical" evidence="1">
    <location>
        <begin position="21"/>
        <end position="43"/>
    </location>
</feature>
<evidence type="ECO:0000313" key="2">
    <source>
        <dbReference type="EMBL" id="TRZ40244.1"/>
    </source>
</evidence>
<keyword evidence="1" id="KW-0812">Transmembrane</keyword>
<keyword evidence="1" id="KW-1133">Transmembrane helix</keyword>
<name>A0A553STF1_NIACI</name>
<sequence>MVFGHFLFLGNNINMKKYFIFNLNYIPILLVIHLCILLLAYFASYLSSINLLNNGYIDQRAITFITNENPSFIMKNQDNSILIQSQQDSNKVKNILLGEKVLLPPINWIENYSEITLGKENVAIIGENAQKENVPKDYEIIGTFSYLDSYKLNNDIWLISRDGQVNDKNGNIYIFNSQKEDSYKQIRKLLKERSIKIVDTESSGTYTLNSNKTLINALKIGLFF</sequence>
<accession>A0A553STF1</accession>
<evidence type="ECO:0000256" key="1">
    <source>
        <dbReference type="SAM" id="Phobius"/>
    </source>
</evidence>
<evidence type="ECO:0000313" key="3">
    <source>
        <dbReference type="Proteomes" id="UP000319837"/>
    </source>
</evidence>
<dbReference type="Proteomes" id="UP000319837">
    <property type="component" value="Unassembled WGS sequence"/>
</dbReference>
<dbReference type="EMBL" id="RIBP01000001">
    <property type="protein sequence ID" value="TRZ40244.1"/>
    <property type="molecule type" value="Genomic_DNA"/>
</dbReference>
<keyword evidence="1" id="KW-0472">Membrane</keyword>
<dbReference type="AlphaFoldDB" id="A0A553STF1"/>
<protein>
    <submittedName>
        <fullName evidence="2">Uncharacterized protein</fullName>
    </submittedName>
</protein>
<comment type="caution">
    <text evidence="2">The sequence shown here is derived from an EMBL/GenBank/DDBJ whole genome shotgun (WGS) entry which is preliminary data.</text>
</comment>